<protein>
    <submittedName>
        <fullName evidence="5">Probable 2-oxoglutarate-dependent dioxygenase AOP1.2</fullName>
    </submittedName>
</protein>
<dbReference type="AlphaFoldDB" id="A0A1S2YA56"/>
<evidence type="ECO:0000256" key="2">
    <source>
        <dbReference type="ARBA" id="ARBA00023004"/>
    </source>
</evidence>
<keyword evidence="5" id="KW-0223">Dioxygenase</keyword>
<dbReference type="InterPro" id="IPR027443">
    <property type="entry name" value="IPNS-like_sf"/>
</dbReference>
<organism evidence="4 5">
    <name type="scientific">Cicer arietinum</name>
    <name type="common">Chickpea</name>
    <name type="synonym">Garbanzo</name>
    <dbReference type="NCBI Taxonomy" id="3827"/>
    <lineage>
        <taxon>Eukaryota</taxon>
        <taxon>Viridiplantae</taxon>
        <taxon>Streptophyta</taxon>
        <taxon>Embryophyta</taxon>
        <taxon>Tracheophyta</taxon>
        <taxon>Spermatophyta</taxon>
        <taxon>Magnoliopsida</taxon>
        <taxon>eudicotyledons</taxon>
        <taxon>Gunneridae</taxon>
        <taxon>Pentapetalae</taxon>
        <taxon>rosids</taxon>
        <taxon>fabids</taxon>
        <taxon>Fabales</taxon>
        <taxon>Fabaceae</taxon>
        <taxon>Papilionoideae</taxon>
        <taxon>50 kb inversion clade</taxon>
        <taxon>NPAAA clade</taxon>
        <taxon>Hologalegina</taxon>
        <taxon>IRL clade</taxon>
        <taxon>Cicereae</taxon>
        <taxon>Cicer</taxon>
    </lineage>
</organism>
<keyword evidence="2" id="KW-0408">Iron</keyword>
<dbReference type="SUPFAM" id="SSF51197">
    <property type="entry name" value="Clavaminate synthase-like"/>
    <property type="match status" value="1"/>
</dbReference>
<dbReference type="Pfam" id="PF14226">
    <property type="entry name" value="DIOX_N"/>
    <property type="match status" value="1"/>
</dbReference>
<dbReference type="GeneID" id="101500660"/>
<reference evidence="4" key="1">
    <citation type="journal article" date="2013" name="Nat. Biotechnol.">
        <title>Draft genome sequence of chickpea (Cicer arietinum) provides a resource for trait improvement.</title>
        <authorList>
            <person name="Varshney R.K."/>
            <person name="Song C."/>
            <person name="Saxena R.K."/>
            <person name="Azam S."/>
            <person name="Yu S."/>
            <person name="Sharpe A.G."/>
            <person name="Cannon S."/>
            <person name="Baek J."/>
            <person name="Rosen B.D."/>
            <person name="Tar'an B."/>
            <person name="Millan T."/>
            <person name="Zhang X."/>
            <person name="Ramsay L.D."/>
            <person name="Iwata A."/>
            <person name="Wang Y."/>
            <person name="Nelson W."/>
            <person name="Farmer A.D."/>
            <person name="Gaur P.M."/>
            <person name="Soderlund C."/>
            <person name="Penmetsa R.V."/>
            <person name="Xu C."/>
            <person name="Bharti A.K."/>
            <person name="He W."/>
            <person name="Winter P."/>
            <person name="Zhao S."/>
            <person name="Hane J.K."/>
            <person name="Carrasquilla-Garcia N."/>
            <person name="Condie J.A."/>
            <person name="Upadhyaya H.D."/>
            <person name="Luo M.C."/>
            <person name="Thudi M."/>
            <person name="Gowda C.L."/>
            <person name="Singh N.P."/>
            <person name="Lichtenzveig J."/>
            <person name="Gali K.K."/>
            <person name="Rubio J."/>
            <person name="Nadarajan N."/>
            <person name="Dolezel J."/>
            <person name="Bansal K.C."/>
            <person name="Xu X."/>
            <person name="Edwards D."/>
            <person name="Zhang G."/>
            <person name="Kahl G."/>
            <person name="Gil J."/>
            <person name="Singh K.B."/>
            <person name="Datta S.K."/>
            <person name="Jackson S.A."/>
            <person name="Wang J."/>
            <person name="Cook D.R."/>
        </authorList>
    </citation>
    <scope>NUCLEOTIDE SEQUENCE [LARGE SCALE GENOMIC DNA]</scope>
    <source>
        <strain evidence="4">cv. CDC Frontier</strain>
    </source>
</reference>
<keyword evidence="1" id="KW-0479">Metal-binding</keyword>
<dbReference type="PANTHER" id="PTHR47990">
    <property type="entry name" value="2-OXOGLUTARATE (2OG) AND FE(II)-DEPENDENT OXYGENASE SUPERFAMILY PROTEIN-RELATED"/>
    <property type="match status" value="1"/>
</dbReference>
<dbReference type="GO" id="GO:0051213">
    <property type="term" value="F:dioxygenase activity"/>
    <property type="evidence" value="ECO:0007669"/>
    <property type="project" value="UniProtKB-KW"/>
</dbReference>
<dbReference type="InterPro" id="IPR026992">
    <property type="entry name" value="DIOX_N"/>
</dbReference>
<dbReference type="Proteomes" id="UP000087171">
    <property type="component" value="Chromosome Ca5"/>
</dbReference>
<dbReference type="STRING" id="3827.A0A1S2YA56"/>
<dbReference type="eggNOG" id="KOG0143">
    <property type="taxonomic scope" value="Eukaryota"/>
</dbReference>
<evidence type="ECO:0000256" key="1">
    <source>
        <dbReference type="ARBA" id="ARBA00022723"/>
    </source>
</evidence>
<dbReference type="Gene3D" id="2.60.120.330">
    <property type="entry name" value="B-lactam Antibiotic, Isopenicillin N Synthase, Chain"/>
    <property type="match status" value="1"/>
</dbReference>
<keyword evidence="4" id="KW-1185">Reference proteome</keyword>
<dbReference type="OrthoDB" id="288590at2759"/>
<sequence>MGSENEIPLLDFRTVNGVTLEEGGERWKEMSKKVIEAFESHGCFFLLSDQIPNNLREQMFTDMKSLFELPEETKKKFAGAKAYRGYTANSHVIPHCQSFGIDDALKPDTTEKFTNLMWPQGNPIFW</sequence>
<name>A0A1S2YA56_CICAR</name>
<reference evidence="5" key="2">
    <citation type="submission" date="2025-08" db="UniProtKB">
        <authorList>
            <consortium name="RefSeq"/>
        </authorList>
    </citation>
    <scope>IDENTIFICATION</scope>
    <source>
        <tissue evidence="5">Etiolated seedlings</tissue>
    </source>
</reference>
<evidence type="ECO:0000313" key="5">
    <source>
        <dbReference type="RefSeq" id="XP_004501780.1"/>
    </source>
</evidence>
<dbReference type="GO" id="GO:0046872">
    <property type="term" value="F:metal ion binding"/>
    <property type="evidence" value="ECO:0007669"/>
    <property type="project" value="UniProtKB-KW"/>
</dbReference>
<dbReference type="InterPro" id="IPR050231">
    <property type="entry name" value="Iron_ascorbate_oxido_reductase"/>
</dbReference>
<dbReference type="PaxDb" id="3827-XP_004501780.1"/>
<accession>A0A1S2YA56</accession>
<evidence type="ECO:0000313" key="4">
    <source>
        <dbReference type="Proteomes" id="UP000087171"/>
    </source>
</evidence>
<feature type="domain" description="Non-haem dioxygenase N-terminal" evidence="3">
    <location>
        <begin position="7"/>
        <end position="89"/>
    </location>
</feature>
<gene>
    <name evidence="5" type="primary">LOC101500660</name>
</gene>
<keyword evidence="5" id="KW-0560">Oxidoreductase</keyword>
<evidence type="ECO:0000259" key="3">
    <source>
        <dbReference type="Pfam" id="PF14226"/>
    </source>
</evidence>
<proteinExistence type="predicted"/>
<dbReference type="RefSeq" id="XP_004501780.1">
    <property type="nucleotide sequence ID" value="XM_004501723.3"/>
</dbReference>
<dbReference type="KEGG" id="cam:101500660"/>